<comment type="caution">
    <text evidence="2">The sequence shown here is derived from an EMBL/GenBank/DDBJ whole genome shotgun (WGS) entry which is preliminary data.</text>
</comment>
<protein>
    <submittedName>
        <fullName evidence="2">Uncharacterized protein</fullName>
    </submittedName>
</protein>
<proteinExistence type="predicted"/>
<evidence type="ECO:0000256" key="1">
    <source>
        <dbReference type="SAM" id="MobiDB-lite"/>
    </source>
</evidence>
<evidence type="ECO:0000313" key="3">
    <source>
        <dbReference type="Proteomes" id="UP000306585"/>
    </source>
</evidence>
<reference evidence="2 3" key="1">
    <citation type="journal article" date="2019" name="Appl. Environ. Microbiol.">
        <title>Environmental Evidence and Genomic Insight of Iron-oxidizing Bacteria Preference Towards More Corrosion Resistant Stainless Steel at Higher Salinities.</title>
        <authorList>
            <person name="Garrison C.E."/>
            <person name="Price K.A."/>
            <person name="Field E.K."/>
        </authorList>
    </citation>
    <scope>NUCLEOTIDE SEQUENCE [LARGE SCALE GENOMIC DNA]</scope>
    <source>
        <strain evidence="2 3">P3</strain>
    </source>
</reference>
<feature type="region of interest" description="Disordered" evidence="1">
    <location>
        <begin position="55"/>
        <end position="106"/>
    </location>
</feature>
<dbReference type="AlphaFoldDB" id="A0A5R9GR83"/>
<evidence type="ECO:0000313" key="2">
    <source>
        <dbReference type="EMBL" id="TLS66767.1"/>
    </source>
</evidence>
<feature type="compositionally biased region" description="Polar residues" evidence="1">
    <location>
        <begin position="88"/>
        <end position="99"/>
    </location>
</feature>
<sequence length="106" mass="11407">MVISPTITPVAVADFSNLNQTQQQHINQSEQSRKATDTVQLSAQARQLASAELHNKPAANTEQVAPHQAADNEAAEKVADNEAAEQARPSNPVTRQPETTKIDLLA</sequence>
<organism evidence="2 3">
    <name type="scientific">Mariprofundus erugo</name>
    <dbReference type="NCBI Taxonomy" id="2528639"/>
    <lineage>
        <taxon>Bacteria</taxon>
        <taxon>Pseudomonadati</taxon>
        <taxon>Pseudomonadota</taxon>
        <taxon>Candidatius Mariprofundia</taxon>
        <taxon>Mariprofundales</taxon>
        <taxon>Mariprofundaceae</taxon>
        <taxon>Mariprofundus</taxon>
    </lineage>
</organism>
<gene>
    <name evidence="2" type="ORF">FEF65_09615</name>
</gene>
<feature type="region of interest" description="Disordered" evidence="1">
    <location>
        <begin position="22"/>
        <end position="43"/>
    </location>
</feature>
<accession>A0A5R9GR83</accession>
<dbReference type="Proteomes" id="UP000306585">
    <property type="component" value="Unassembled WGS sequence"/>
</dbReference>
<dbReference type="EMBL" id="VBRY01000008">
    <property type="protein sequence ID" value="TLS66767.1"/>
    <property type="molecule type" value="Genomic_DNA"/>
</dbReference>
<name>A0A5R9GR83_9PROT</name>
<keyword evidence="3" id="KW-1185">Reference proteome</keyword>
<dbReference type="RefSeq" id="WP_138239596.1">
    <property type="nucleotide sequence ID" value="NZ_VBRY01000008.1"/>
</dbReference>